<feature type="transmembrane region" description="Helical" evidence="1">
    <location>
        <begin position="99"/>
        <end position="120"/>
    </location>
</feature>
<evidence type="ECO:0000313" key="3">
    <source>
        <dbReference type="Proteomes" id="UP000076858"/>
    </source>
</evidence>
<comment type="caution">
    <text evidence="2">The sequence shown here is derived from an EMBL/GenBank/DDBJ whole genome shotgun (WGS) entry which is preliminary data.</text>
</comment>
<dbReference type="Proteomes" id="UP000076858">
    <property type="component" value="Unassembled WGS sequence"/>
</dbReference>
<sequence length="257" mass="28989">MTDRLYYQTKTVNRLQQAMLGEMLAVTVNGLPMSTFFDPICPCSTTVQCLKYGVGYYNCMNEENENLALGQILSSETANSAARLFLSYINSTATVSASYALVIILGISLALLALLGIAYMTASAIFTGTSVQSYYGKRSLPDDEGNELNFQWARIIQILHEMDEHFHRLGAEQSEDDCRKRLVCKLFEEHNDSKDANHRQLANLTNELSDIYGNNELDTGRSDVQPFYDSMKAYNEAVKHGRKFKNCTTLFPKCDRY</sequence>
<keyword evidence="3" id="KW-1185">Reference proteome</keyword>
<dbReference type="AlphaFoldDB" id="A0A162EEZ9"/>
<protein>
    <submittedName>
        <fullName evidence="2">Uncharacterized protein</fullName>
    </submittedName>
</protein>
<keyword evidence="1" id="KW-1133">Transmembrane helix</keyword>
<evidence type="ECO:0000256" key="1">
    <source>
        <dbReference type="SAM" id="Phobius"/>
    </source>
</evidence>
<dbReference type="OrthoDB" id="6363664at2759"/>
<name>A0A162EEZ9_9CRUS</name>
<keyword evidence="1" id="KW-0812">Transmembrane</keyword>
<organism evidence="2 3">
    <name type="scientific">Daphnia magna</name>
    <dbReference type="NCBI Taxonomy" id="35525"/>
    <lineage>
        <taxon>Eukaryota</taxon>
        <taxon>Metazoa</taxon>
        <taxon>Ecdysozoa</taxon>
        <taxon>Arthropoda</taxon>
        <taxon>Crustacea</taxon>
        <taxon>Branchiopoda</taxon>
        <taxon>Diplostraca</taxon>
        <taxon>Cladocera</taxon>
        <taxon>Anomopoda</taxon>
        <taxon>Daphniidae</taxon>
        <taxon>Daphnia</taxon>
    </lineage>
</organism>
<keyword evidence="1" id="KW-0472">Membrane</keyword>
<reference evidence="2 3" key="1">
    <citation type="submission" date="2016-03" db="EMBL/GenBank/DDBJ databases">
        <title>EvidentialGene: Evidence-directed Construction of Genes on Genomes.</title>
        <authorList>
            <person name="Gilbert D.G."/>
            <person name="Choi J.-H."/>
            <person name="Mockaitis K."/>
            <person name="Colbourne J."/>
            <person name="Pfrender M."/>
        </authorList>
    </citation>
    <scope>NUCLEOTIDE SEQUENCE [LARGE SCALE GENOMIC DNA]</scope>
    <source>
        <strain evidence="2 3">Xinb3</strain>
        <tissue evidence="2">Complete organism</tissue>
    </source>
</reference>
<proteinExistence type="predicted"/>
<dbReference type="EMBL" id="LRGB01001920">
    <property type="protein sequence ID" value="KZS10030.1"/>
    <property type="molecule type" value="Genomic_DNA"/>
</dbReference>
<accession>A0A162EEZ9</accession>
<gene>
    <name evidence="2" type="ORF">APZ42_025605</name>
</gene>
<evidence type="ECO:0000313" key="2">
    <source>
        <dbReference type="EMBL" id="KZS10030.1"/>
    </source>
</evidence>